<dbReference type="Proteomes" id="UP000247150">
    <property type="component" value="Unassembled WGS sequence"/>
</dbReference>
<dbReference type="AlphaFoldDB" id="A0A2V2ZJX3"/>
<evidence type="ECO:0000313" key="4">
    <source>
        <dbReference type="Proteomes" id="UP000247150"/>
    </source>
</evidence>
<gene>
    <name evidence="3" type="ORF">DFO73_11659</name>
</gene>
<dbReference type="GO" id="GO:0050485">
    <property type="term" value="F:oxidoreductase activity, acting on X-H and Y-H to form an X-Y bond, with a disulfide as acceptor"/>
    <property type="evidence" value="ECO:0007669"/>
    <property type="project" value="InterPro"/>
</dbReference>
<dbReference type="Pfam" id="PF07355">
    <property type="entry name" value="GRDB"/>
    <property type="match status" value="1"/>
</dbReference>
<protein>
    <submittedName>
        <fullName evidence="3">Glycine reductase</fullName>
    </submittedName>
</protein>
<keyword evidence="2" id="KW-0560">Oxidoreductase</keyword>
<accession>A0A2V2ZJX3</accession>
<evidence type="ECO:0000256" key="1">
    <source>
        <dbReference type="ARBA" id="ARBA00022933"/>
    </source>
</evidence>
<proteinExistence type="predicted"/>
<evidence type="ECO:0000313" key="3">
    <source>
        <dbReference type="EMBL" id="PWW20245.1"/>
    </source>
</evidence>
<name>A0A2V2ZJX3_9BACI</name>
<dbReference type="InterPro" id="IPR010187">
    <property type="entry name" value="Various_sel_PB"/>
</dbReference>
<reference evidence="3 4" key="1">
    <citation type="submission" date="2018-05" db="EMBL/GenBank/DDBJ databases">
        <title>Freshwater and sediment microbial communities from various areas in North America, analyzing microbe dynamics in response to fracking.</title>
        <authorList>
            <person name="Lamendella R."/>
        </authorList>
    </citation>
    <scope>NUCLEOTIDE SEQUENCE [LARGE SCALE GENOMIC DNA]</scope>
    <source>
        <strain evidence="3 4">15_TX</strain>
    </source>
</reference>
<dbReference type="NCBIfam" id="TIGR01918">
    <property type="entry name" value="various_sel_PB"/>
    <property type="match status" value="1"/>
</dbReference>
<evidence type="ECO:0000256" key="2">
    <source>
        <dbReference type="ARBA" id="ARBA00023002"/>
    </source>
</evidence>
<sequence length="349" mass="38228">MKKAIHYLNQFFGQIGGEDKADFEPEIREGIVGPGLLLNNLLAPVAEVTQSIICGDNFFGSRKEEAIERILNFLEDKEFDIFIAGPAFMAGRYGVACGEICKAVKDRFNVPVITSMYIENPGVEMFQKEIYIFPGGNGAVAMRKDMPKMAAFAKKILSSETISSAENEGYLPRGIRLETFKEPTVSGAERAVNMLLKKLNGEEFKTEMPMPVIDRVPIASPIEDLSQATIALVTSGGIVPAGNPDRIQSASATKWGRYNIADLDELQAREWETIHAGFDPAAANADPDRIVPLDALRSFEKEKRIGRIHEYIYSTVGTGTTQAEASRMGTEIAQQLKDANVSAVILTST</sequence>
<keyword evidence="1" id="KW-0712">Selenocysteine</keyword>
<comment type="caution">
    <text evidence="3">The sequence shown here is derived from an EMBL/GenBank/DDBJ whole genome shotgun (WGS) entry which is preliminary data.</text>
</comment>
<organism evidence="3 4">
    <name type="scientific">Cytobacillus oceanisediminis</name>
    <dbReference type="NCBI Taxonomy" id="665099"/>
    <lineage>
        <taxon>Bacteria</taxon>
        <taxon>Bacillati</taxon>
        <taxon>Bacillota</taxon>
        <taxon>Bacilli</taxon>
        <taxon>Bacillales</taxon>
        <taxon>Bacillaceae</taxon>
        <taxon>Cytobacillus</taxon>
    </lineage>
</organism>
<dbReference type="EMBL" id="QGTW01000016">
    <property type="protein sequence ID" value="PWW20245.1"/>
    <property type="molecule type" value="Genomic_DNA"/>
</dbReference>